<evidence type="ECO:0000313" key="20">
    <source>
        <dbReference type="EMBL" id="MBC2004288.1"/>
    </source>
</evidence>
<evidence type="ECO:0000313" key="36">
    <source>
        <dbReference type="Proteomes" id="UP000541735"/>
    </source>
</evidence>
<evidence type="ECO:0000313" key="30">
    <source>
        <dbReference type="Proteomes" id="UP000029844"/>
    </source>
</evidence>
<dbReference type="Proteomes" id="UP000543379">
    <property type="component" value="Unassembled WGS sequence"/>
</dbReference>
<dbReference type="STRING" id="1552123.EP57_07805"/>
<dbReference type="Proteomes" id="UP000574104">
    <property type="component" value="Unassembled WGS sequence"/>
</dbReference>
<evidence type="ECO:0000313" key="21">
    <source>
        <dbReference type="EMBL" id="MBC2115775.1"/>
    </source>
</evidence>
<dbReference type="Proteomes" id="UP000544413">
    <property type="component" value="Unassembled WGS sequence"/>
</dbReference>
<evidence type="ECO:0000256" key="7">
    <source>
        <dbReference type="SAM" id="MobiDB-lite"/>
    </source>
</evidence>
<dbReference type="Proteomes" id="UP000548082">
    <property type="component" value="Unassembled WGS sequence"/>
</dbReference>
<evidence type="ECO:0000313" key="22">
    <source>
        <dbReference type="EMBL" id="MBC2166244.1"/>
    </source>
</evidence>
<dbReference type="Proteomes" id="UP000541955">
    <property type="component" value="Unassembled WGS sequence"/>
</dbReference>
<dbReference type="EMBL" id="JAARZA010000008">
    <property type="protein sequence ID" value="MBC2241981.1"/>
    <property type="molecule type" value="Genomic_DNA"/>
</dbReference>
<comment type="caution">
    <text evidence="8">The sequence shown here is derived from an EMBL/GenBank/DDBJ whole genome shotgun (WGS) entry which is preliminary data.</text>
</comment>
<evidence type="ECO:0000313" key="9">
    <source>
        <dbReference type="EMBL" id="MBC1315854.1"/>
    </source>
</evidence>
<dbReference type="EMBL" id="JAASWV010000012">
    <property type="protein sequence ID" value="MBC2311174.1"/>
    <property type="molecule type" value="Genomic_DNA"/>
</dbReference>
<dbReference type="EMBL" id="JAARZT010000028">
    <property type="protein sequence ID" value="MBC2294260.1"/>
    <property type="molecule type" value="Genomic_DNA"/>
</dbReference>
<evidence type="ECO:0000313" key="32">
    <source>
        <dbReference type="Proteomes" id="UP000529446"/>
    </source>
</evidence>
<evidence type="ECO:0000313" key="38">
    <source>
        <dbReference type="Proteomes" id="UP000543005"/>
    </source>
</evidence>
<keyword evidence="30" id="KW-1185">Reference proteome</keyword>
<evidence type="ECO:0000313" key="41">
    <source>
        <dbReference type="Proteomes" id="UP000546244"/>
    </source>
</evidence>
<evidence type="ECO:0000313" key="26">
    <source>
        <dbReference type="EMBL" id="MBC2284715.1"/>
    </source>
</evidence>
<keyword evidence="3 5" id="KW-0687">Ribonucleoprotein</keyword>
<protein>
    <recommendedName>
        <fullName evidence="4 5">Large ribosomal subunit protein bL35</fullName>
    </recommendedName>
</protein>
<dbReference type="GO" id="GO:0003735">
    <property type="term" value="F:structural constituent of ribosome"/>
    <property type="evidence" value="ECO:0007669"/>
    <property type="project" value="InterPro"/>
</dbReference>
<evidence type="ECO:0000256" key="6">
    <source>
        <dbReference type="RuleBase" id="RU000568"/>
    </source>
</evidence>
<evidence type="ECO:0000313" key="8">
    <source>
        <dbReference type="EMBL" id="KGL41737.1"/>
    </source>
</evidence>
<evidence type="ECO:0000313" key="47">
    <source>
        <dbReference type="Proteomes" id="UP000565628"/>
    </source>
</evidence>
<dbReference type="EMBL" id="JAARZS010000024">
    <property type="protein sequence ID" value="MBC2284715.1"/>
    <property type="molecule type" value="Genomic_DNA"/>
</dbReference>
<evidence type="ECO:0000256" key="3">
    <source>
        <dbReference type="ARBA" id="ARBA00023274"/>
    </source>
</evidence>
<dbReference type="EMBL" id="JAARSH010000002">
    <property type="protein sequence ID" value="MBC1615483.1"/>
    <property type="molecule type" value="Genomic_DNA"/>
</dbReference>
<evidence type="ECO:0000313" key="43">
    <source>
        <dbReference type="Proteomes" id="UP000547643"/>
    </source>
</evidence>
<dbReference type="Proteomes" id="UP000553016">
    <property type="component" value="Unassembled WGS sequence"/>
</dbReference>
<evidence type="ECO:0000313" key="23">
    <source>
        <dbReference type="EMBL" id="MBC2176674.1"/>
    </source>
</evidence>
<dbReference type="EMBL" id="JAARYD010000004">
    <property type="protein sequence ID" value="MBC2176674.1"/>
    <property type="molecule type" value="Genomic_DNA"/>
</dbReference>
<reference evidence="8 30" key="1">
    <citation type="submission" date="2014-05" db="EMBL/GenBank/DDBJ databases">
        <title>Novel Listeriaceae from food processing environments.</title>
        <authorList>
            <person name="den Bakker H.C."/>
        </authorList>
    </citation>
    <scope>NUCLEOTIDE SEQUENCE [LARGE SCALE GENOMIC DNA]</scope>
    <source>
        <strain evidence="8 30">FSL A5-0281</strain>
    </source>
</reference>
<evidence type="ECO:0000313" key="48">
    <source>
        <dbReference type="Proteomes" id="UP000574104"/>
    </source>
</evidence>
<evidence type="ECO:0000313" key="17">
    <source>
        <dbReference type="EMBL" id="MBC1777654.1"/>
    </source>
</evidence>
<evidence type="ECO:0000313" key="31">
    <source>
        <dbReference type="Proteomes" id="UP000519573"/>
    </source>
</evidence>
<gene>
    <name evidence="5 8" type="primary">rpmI</name>
    <name evidence="8" type="ORF">EP57_07805</name>
    <name evidence="10" type="ORF">HB759_03475</name>
    <name evidence="9" type="ORF">HB811_03615</name>
    <name evidence="12" type="ORF">HB836_07500</name>
    <name evidence="11" type="ORF">HB847_00080</name>
    <name evidence="14" type="ORF">HB902_12150</name>
    <name evidence="16" type="ORF">HB904_04755</name>
    <name evidence="15" type="ORF">HB907_02185</name>
    <name evidence="29" type="ORF">HBP98_09885</name>
    <name evidence="17" type="ORF">HCA46_02300</name>
    <name evidence="18" type="ORF">HCA52_07695</name>
    <name evidence="19" type="ORF">HCA55_05670</name>
    <name evidence="20" type="ORF">HCA78_10945</name>
    <name evidence="21" type="ORF">HCB06_04015</name>
    <name evidence="25" type="ORF">HCB25_07450</name>
    <name evidence="22" type="ORF">HCB26_06650</name>
    <name evidence="23" type="ORF">HCB27_08610</name>
    <name evidence="24" type="ORF">HCB35_16015</name>
    <name evidence="26" type="ORF">HCB69_10015</name>
    <name evidence="27" type="ORF">HCC36_13550</name>
    <name evidence="13" type="ORF">HCI99_06610</name>
    <name evidence="28" type="ORF">HCJ81_09745</name>
</gene>
<evidence type="ECO:0000256" key="1">
    <source>
        <dbReference type="ARBA" id="ARBA00006598"/>
    </source>
</evidence>
<dbReference type="FunFam" id="4.10.410.60:FF:000001">
    <property type="entry name" value="50S ribosomal protein L35"/>
    <property type="match status" value="1"/>
</dbReference>
<evidence type="ECO:0000313" key="14">
    <source>
        <dbReference type="EMBL" id="MBC1562825.1"/>
    </source>
</evidence>
<evidence type="ECO:0000313" key="19">
    <source>
        <dbReference type="EMBL" id="MBC1796204.1"/>
    </source>
</evidence>
<evidence type="ECO:0000313" key="15">
    <source>
        <dbReference type="EMBL" id="MBC1564194.1"/>
    </source>
</evidence>
<dbReference type="EMBL" id="JAARWW010000005">
    <property type="protein sequence ID" value="MBC2004288.1"/>
    <property type="molecule type" value="Genomic_DNA"/>
</dbReference>
<reference evidence="31 32" key="2">
    <citation type="submission" date="2020-03" db="EMBL/GenBank/DDBJ databases">
        <title>Soil Listeria distribution.</title>
        <authorList>
            <person name="Liao J."/>
            <person name="Wiedmann M."/>
        </authorList>
    </citation>
    <scope>NUCLEOTIDE SEQUENCE [LARGE SCALE GENOMIC DNA]</scope>
    <source>
        <strain evidence="28 47">FSL L7-0039</strain>
        <strain evidence="27 38">FSL L7-0051</strain>
        <strain evidence="26 49">FSL L7-0054</strain>
        <strain evidence="24 46">FSL L7-0149</strain>
        <strain evidence="25 45">FSL L7-0153</strain>
        <strain evidence="22 31">FSL L7-0245</strain>
        <strain evidence="23 36">FSL L7-0259</strain>
        <strain evidence="21 32">FSL L7-0360</strain>
        <strain evidence="20 42">FSL L7-0435</strain>
        <strain evidence="18 35">FSL L7-0978</strain>
        <strain evidence="19 44">FSL L7-0990</strain>
        <strain evidence="17 43">FSL L7-1017</strain>
        <strain evidence="16 48">FSL L7-1299</strain>
        <strain evidence="14 37">FSL L7-1387</strain>
        <strain evidence="15 50">FSL L7-1427</strain>
        <strain evidence="13 34">FSL L7-1547</strain>
        <strain evidence="12 40">FSL L7-1658</strain>
        <strain evidence="11 51">FSL L7-1681</strain>
        <strain evidence="9 39">FSL L7-1816</strain>
        <strain evidence="10 33">FSL L7-1833</strain>
        <strain evidence="29 41">FSL L7-1850</strain>
    </source>
</reference>
<dbReference type="Proteomes" id="UP000591929">
    <property type="component" value="Unassembled WGS sequence"/>
</dbReference>
<organism evidence="8 30">
    <name type="scientific">Listeria booriae</name>
    <dbReference type="NCBI Taxonomy" id="1552123"/>
    <lineage>
        <taxon>Bacteria</taxon>
        <taxon>Bacillati</taxon>
        <taxon>Bacillota</taxon>
        <taxon>Bacilli</taxon>
        <taxon>Bacillales</taxon>
        <taxon>Listeriaceae</taxon>
        <taxon>Listeria</taxon>
    </lineage>
</organism>
<dbReference type="Proteomes" id="UP000585696">
    <property type="component" value="Unassembled WGS sequence"/>
</dbReference>
<evidence type="ECO:0000313" key="28">
    <source>
        <dbReference type="EMBL" id="MBC2311174.1"/>
    </source>
</evidence>
<dbReference type="InterPro" id="IPR021137">
    <property type="entry name" value="Ribosomal_bL35-like"/>
</dbReference>
<dbReference type="EMBL" id="JAARUV010000001">
    <property type="protein sequence ID" value="MBC1777654.1"/>
    <property type="molecule type" value="Genomic_DNA"/>
</dbReference>
<evidence type="ECO:0000313" key="39">
    <source>
        <dbReference type="Proteomes" id="UP000543379"/>
    </source>
</evidence>
<evidence type="ECO:0000313" key="25">
    <source>
        <dbReference type="EMBL" id="MBC2243902.1"/>
    </source>
</evidence>
<proteinExistence type="inferred from homology"/>
<feature type="region of interest" description="Disordered" evidence="7">
    <location>
        <begin position="1"/>
        <end position="49"/>
    </location>
</feature>
<dbReference type="Proteomes" id="UP000029844">
    <property type="component" value="Unassembled WGS sequence"/>
</dbReference>
<dbReference type="Proteomes" id="UP000546806">
    <property type="component" value="Unassembled WGS sequence"/>
</dbReference>
<dbReference type="EMBL" id="JAAROL010000001">
    <property type="protein sequence ID" value="MBC1331004.1"/>
    <property type="molecule type" value="Genomic_DNA"/>
</dbReference>
<dbReference type="Proteomes" id="UP000539064">
    <property type="component" value="Unassembled WGS sequence"/>
</dbReference>
<dbReference type="PANTHER" id="PTHR33343">
    <property type="entry name" value="54S RIBOSOMAL PROTEIN BL35M"/>
    <property type="match status" value="1"/>
</dbReference>
<dbReference type="EMBL" id="JAARRW010000004">
    <property type="protein sequence ID" value="MBC1562825.1"/>
    <property type="molecule type" value="Genomic_DNA"/>
</dbReference>
<dbReference type="Proteomes" id="UP000529446">
    <property type="component" value="Unassembled WGS sequence"/>
</dbReference>
<dbReference type="Pfam" id="PF01632">
    <property type="entry name" value="Ribosomal_L35p"/>
    <property type="match status" value="1"/>
</dbReference>
<evidence type="ECO:0000313" key="35">
    <source>
        <dbReference type="Proteomes" id="UP000539064"/>
    </source>
</evidence>
<evidence type="ECO:0000313" key="45">
    <source>
        <dbReference type="Proteomes" id="UP000550367"/>
    </source>
</evidence>
<dbReference type="Proteomes" id="UP000533953">
    <property type="component" value="Unassembled WGS sequence"/>
</dbReference>
<dbReference type="EMBL" id="JAARPL010000001">
    <property type="protein sequence ID" value="MBC1370744.1"/>
    <property type="molecule type" value="Genomic_DNA"/>
</dbReference>
<evidence type="ECO:0000313" key="24">
    <source>
        <dbReference type="EMBL" id="MBC2241981.1"/>
    </source>
</evidence>
<accession>A0A099W9P9</accession>
<dbReference type="HAMAP" id="MF_00514">
    <property type="entry name" value="Ribosomal_bL35"/>
    <property type="match status" value="1"/>
</dbReference>
<dbReference type="EMBL" id="JNFA01000019">
    <property type="protein sequence ID" value="KGL41737.1"/>
    <property type="molecule type" value="Genomic_DNA"/>
</dbReference>
<dbReference type="EMBL" id="JAARVD010000003">
    <property type="protein sequence ID" value="MBC1796204.1"/>
    <property type="molecule type" value="Genomic_DNA"/>
</dbReference>
<evidence type="ECO:0000313" key="40">
    <source>
        <dbReference type="Proteomes" id="UP000544413"/>
    </source>
</evidence>
<evidence type="ECO:0000256" key="5">
    <source>
        <dbReference type="HAMAP-Rule" id="MF_00514"/>
    </source>
</evidence>
<dbReference type="EMBL" id="JAASTX010000006">
    <property type="protein sequence ID" value="MBC1491493.1"/>
    <property type="molecule type" value="Genomic_DNA"/>
</dbReference>
<dbReference type="EMBL" id="JAARYY010000003">
    <property type="protein sequence ID" value="MBC2243902.1"/>
    <property type="molecule type" value="Genomic_DNA"/>
</dbReference>
<evidence type="ECO:0000313" key="10">
    <source>
        <dbReference type="EMBL" id="MBC1331004.1"/>
    </source>
</evidence>
<evidence type="ECO:0000313" key="16">
    <source>
        <dbReference type="EMBL" id="MBC1615483.1"/>
    </source>
</evidence>
<dbReference type="InterPro" id="IPR018265">
    <property type="entry name" value="Ribosomal_bL35_CS"/>
</dbReference>
<dbReference type="OrthoDB" id="47476at2"/>
<dbReference type="Proteomes" id="UP000550367">
    <property type="component" value="Unassembled WGS sequence"/>
</dbReference>
<dbReference type="AlphaFoldDB" id="A0A099W9P9"/>
<dbReference type="EMBL" id="JAARMV010000002">
    <property type="protein sequence ID" value="MBC2372308.1"/>
    <property type="molecule type" value="Genomic_DNA"/>
</dbReference>
<dbReference type="PANTHER" id="PTHR33343:SF1">
    <property type="entry name" value="LARGE RIBOSOMAL SUBUNIT PROTEIN BL35M"/>
    <property type="match status" value="1"/>
</dbReference>
<dbReference type="EMBL" id="JAARRU010000001">
    <property type="protein sequence ID" value="MBC1564194.1"/>
    <property type="molecule type" value="Genomic_DNA"/>
</dbReference>
<evidence type="ECO:0000313" key="34">
    <source>
        <dbReference type="Proteomes" id="UP000533953"/>
    </source>
</evidence>
<dbReference type="Proteomes" id="UP000547643">
    <property type="component" value="Unassembled WGS sequence"/>
</dbReference>
<evidence type="ECO:0000313" key="46">
    <source>
        <dbReference type="Proteomes" id="UP000553016"/>
    </source>
</evidence>
<dbReference type="Proteomes" id="UP000519573">
    <property type="component" value="Unassembled WGS sequence"/>
</dbReference>
<name>A0A099W9P9_9LIST</name>
<evidence type="ECO:0000313" key="49">
    <source>
        <dbReference type="Proteomes" id="UP000585696"/>
    </source>
</evidence>
<evidence type="ECO:0000313" key="13">
    <source>
        <dbReference type="EMBL" id="MBC1491493.1"/>
    </source>
</evidence>
<evidence type="ECO:0000313" key="37">
    <source>
        <dbReference type="Proteomes" id="UP000541955"/>
    </source>
</evidence>
<dbReference type="InterPro" id="IPR001706">
    <property type="entry name" value="Ribosomal_bL35"/>
</dbReference>
<dbReference type="EMBL" id="JAARYH010000002">
    <property type="protein sequence ID" value="MBC2166244.1"/>
    <property type="molecule type" value="Genomic_DNA"/>
</dbReference>
<evidence type="ECO:0000313" key="50">
    <source>
        <dbReference type="Proteomes" id="UP000586951"/>
    </source>
</evidence>
<evidence type="ECO:0000313" key="44">
    <source>
        <dbReference type="Proteomes" id="UP000548082"/>
    </source>
</evidence>
<evidence type="ECO:0000313" key="11">
    <source>
        <dbReference type="EMBL" id="MBC1370744.1"/>
    </source>
</evidence>
<sequence length="66" mass="7734">MPKMKTHRGSAKRFKRTGSGKLKRSHGYTSHMFANKSQKQKRKLRKSALVSKGDFRRIRQMVAKMK</sequence>
<dbReference type="Proteomes" id="UP000541735">
    <property type="component" value="Unassembled WGS sequence"/>
</dbReference>
<evidence type="ECO:0000313" key="51">
    <source>
        <dbReference type="Proteomes" id="UP000591929"/>
    </source>
</evidence>
<dbReference type="GO" id="GO:0006412">
    <property type="term" value="P:translation"/>
    <property type="evidence" value="ECO:0007669"/>
    <property type="project" value="UniProtKB-UniRule"/>
</dbReference>
<evidence type="ECO:0000313" key="18">
    <source>
        <dbReference type="EMBL" id="MBC1793298.1"/>
    </source>
</evidence>
<dbReference type="NCBIfam" id="TIGR00001">
    <property type="entry name" value="rpmI_bact"/>
    <property type="match status" value="1"/>
</dbReference>
<dbReference type="EMBL" id="JAARPT010000004">
    <property type="protein sequence ID" value="MBC1401445.1"/>
    <property type="molecule type" value="Genomic_DNA"/>
</dbReference>
<evidence type="ECO:0000313" key="33">
    <source>
        <dbReference type="Proteomes" id="UP000532866"/>
    </source>
</evidence>
<dbReference type="PROSITE" id="PS00936">
    <property type="entry name" value="RIBOSOMAL_L35"/>
    <property type="match status" value="1"/>
</dbReference>
<dbReference type="Gene3D" id="4.10.410.60">
    <property type="match status" value="1"/>
</dbReference>
<evidence type="ECO:0000313" key="12">
    <source>
        <dbReference type="EMBL" id="MBC1401445.1"/>
    </source>
</evidence>
<dbReference type="SUPFAM" id="SSF143034">
    <property type="entry name" value="L35p-like"/>
    <property type="match status" value="1"/>
</dbReference>
<dbReference type="EMBL" id="JAARVG010000005">
    <property type="protein sequence ID" value="MBC1793298.1"/>
    <property type="molecule type" value="Genomic_DNA"/>
</dbReference>
<feature type="compositionally biased region" description="Basic residues" evidence="7">
    <location>
        <begin position="1"/>
        <end position="26"/>
    </location>
</feature>
<evidence type="ECO:0000313" key="29">
    <source>
        <dbReference type="EMBL" id="MBC2372308.1"/>
    </source>
</evidence>
<evidence type="ECO:0000313" key="27">
    <source>
        <dbReference type="EMBL" id="MBC2294260.1"/>
    </source>
</evidence>
<dbReference type="Proteomes" id="UP000565628">
    <property type="component" value="Unassembled WGS sequence"/>
</dbReference>
<evidence type="ECO:0000256" key="2">
    <source>
        <dbReference type="ARBA" id="ARBA00022980"/>
    </source>
</evidence>
<dbReference type="eggNOG" id="COG0291">
    <property type="taxonomic scope" value="Bacteria"/>
</dbReference>
<dbReference type="EMBL" id="JAARXI010000002">
    <property type="protein sequence ID" value="MBC2115775.1"/>
    <property type="molecule type" value="Genomic_DNA"/>
</dbReference>
<comment type="similarity">
    <text evidence="1 5 6">Belongs to the bacterial ribosomal protein bL35 family.</text>
</comment>
<dbReference type="Proteomes" id="UP000586951">
    <property type="component" value="Unassembled WGS sequence"/>
</dbReference>
<evidence type="ECO:0000256" key="4">
    <source>
        <dbReference type="ARBA" id="ARBA00071664"/>
    </source>
</evidence>
<dbReference type="Proteomes" id="UP000543005">
    <property type="component" value="Unassembled WGS sequence"/>
</dbReference>
<keyword evidence="2 5" id="KW-0689">Ribosomal protein</keyword>
<dbReference type="Proteomes" id="UP000546244">
    <property type="component" value="Unassembled WGS sequence"/>
</dbReference>
<dbReference type="InterPro" id="IPR037229">
    <property type="entry name" value="Ribosomal_bL35_sf"/>
</dbReference>
<dbReference type="PRINTS" id="PR00064">
    <property type="entry name" value="RIBOSOMALL35"/>
</dbReference>
<dbReference type="GO" id="GO:0022625">
    <property type="term" value="C:cytosolic large ribosomal subunit"/>
    <property type="evidence" value="ECO:0007669"/>
    <property type="project" value="TreeGrafter"/>
</dbReference>
<dbReference type="GeneID" id="58717282"/>
<dbReference type="RefSeq" id="WP_036072786.1">
    <property type="nucleotide sequence ID" value="NZ_CBCSHQ010000005.1"/>
</dbReference>
<dbReference type="Proteomes" id="UP000532866">
    <property type="component" value="Unassembled WGS sequence"/>
</dbReference>
<dbReference type="EMBL" id="JAAROV010000001">
    <property type="protein sequence ID" value="MBC1315854.1"/>
    <property type="molecule type" value="Genomic_DNA"/>
</dbReference>
<evidence type="ECO:0000313" key="42">
    <source>
        <dbReference type="Proteomes" id="UP000546806"/>
    </source>
</evidence>